<dbReference type="RefSeq" id="WP_073130265.1">
    <property type="nucleotide sequence ID" value="NZ_FQWQ01000001.1"/>
</dbReference>
<evidence type="ECO:0000256" key="1">
    <source>
        <dbReference type="SAM" id="Phobius"/>
    </source>
</evidence>
<dbReference type="Proteomes" id="UP000184212">
    <property type="component" value="Unassembled WGS sequence"/>
</dbReference>
<organism evidence="2 3">
    <name type="scientific">Chryseolinea serpens</name>
    <dbReference type="NCBI Taxonomy" id="947013"/>
    <lineage>
        <taxon>Bacteria</taxon>
        <taxon>Pseudomonadati</taxon>
        <taxon>Bacteroidota</taxon>
        <taxon>Cytophagia</taxon>
        <taxon>Cytophagales</taxon>
        <taxon>Fulvivirgaceae</taxon>
        <taxon>Chryseolinea</taxon>
    </lineage>
</organism>
<dbReference type="EMBL" id="FQWQ01000001">
    <property type="protein sequence ID" value="SHG44225.1"/>
    <property type="molecule type" value="Genomic_DNA"/>
</dbReference>
<name>A0A1M5JUZ4_9BACT</name>
<accession>A0A1M5JUZ4</accession>
<keyword evidence="3" id="KW-1185">Reference proteome</keyword>
<dbReference type="AlphaFoldDB" id="A0A1M5JUZ4"/>
<keyword evidence="1" id="KW-1133">Transmembrane helix</keyword>
<feature type="transmembrane region" description="Helical" evidence="1">
    <location>
        <begin position="39"/>
        <end position="59"/>
    </location>
</feature>
<evidence type="ECO:0000313" key="3">
    <source>
        <dbReference type="Proteomes" id="UP000184212"/>
    </source>
</evidence>
<feature type="transmembrane region" description="Helical" evidence="1">
    <location>
        <begin position="71"/>
        <end position="94"/>
    </location>
</feature>
<keyword evidence="1" id="KW-0472">Membrane</keyword>
<reference evidence="2 3" key="1">
    <citation type="submission" date="2016-11" db="EMBL/GenBank/DDBJ databases">
        <authorList>
            <person name="Jaros S."/>
            <person name="Januszkiewicz K."/>
            <person name="Wedrychowicz H."/>
        </authorList>
    </citation>
    <scope>NUCLEOTIDE SEQUENCE [LARGE SCALE GENOMIC DNA]</scope>
    <source>
        <strain evidence="2 3">DSM 24574</strain>
    </source>
</reference>
<dbReference type="STRING" id="947013.SAMN04488109_0294"/>
<keyword evidence="1" id="KW-0812">Transmembrane</keyword>
<protein>
    <submittedName>
        <fullName evidence="2">Uncharacterized protein</fullName>
    </submittedName>
</protein>
<feature type="transmembrane region" description="Helical" evidence="1">
    <location>
        <begin position="197"/>
        <end position="214"/>
    </location>
</feature>
<evidence type="ECO:0000313" key="2">
    <source>
        <dbReference type="EMBL" id="SHG44225.1"/>
    </source>
</evidence>
<feature type="transmembrane region" description="Helical" evidence="1">
    <location>
        <begin position="162"/>
        <end position="185"/>
    </location>
</feature>
<feature type="transmembrane region" description="Helical" evidence="1">
    <location>
        <begin position="134"/>
        <end position="156"/>
    </location>
</feature>
<sequence length="215" mass="24819">MKRYYFLLASIVLLFLSLWGFSDNLVTDVGQKSNSDPKFIIHGLFCFAWFIVLVIQTTYITKGSYRAHINLGVAGMVAAIGVFVTTIYIFIVIYDGWHKMEYTARCNRFLLPSFALLVWLGYRNRKTAETHKRLMYVASLYMLAPILGRAMGHSILDTLIPVTAPITWDVTLFCIWTLFFISLFLYDWTTARKIHRVSSLGFVWFLLVWTVAILT</sequence>
<proteinExistence type="predicted"/>
<gene>
    <name evidence="2" type="ORF">SAMN04488109_0294</name>
</gene>
<dbReference type="OrthoDB" id="648493at2"/>